<dbReference type="InterPro" id="IPR035979">
    <property type="entry name" value="RBD_domain_sf"/>
</dbReference>
<evidence type="ECO:0000256" key="1">
    <source>
        <dbReference type="ARBA" id="ARBA00004434"/>
    </source>
</evidence>
<evidence type="ECO:0000256" key="2">
    <source>
        <dbReference type="ARBA" id="ARBA00010320"/>
    </source>
</evidence>
<dbReference type="InterPro" id="IPR000504">
    <property type="entry name" value="RRM_dom"/>
</dbReference>
<dbReference type="Proteomes" id="UP000774326">
    <property type="component" value="Unassembled WGS sequence"/>
</dbReference>
<accession>A0A9P8TJD2</accession>
<evidence type="ECO:0000256" key="12">
    <source>
        <dbReference type="RuleBase" id="RU367108"/>
    </source>
</evidence>
<keyword evidence="11 12" id="KW-0694">RNA-binding</keyword>
<dbReference type="EMBL" id="JAEUBG010004298">
    <property type="protein sequence ID" value="KAH3681708.1"/>
    <property type="molecule type" value="Genomic_DNA"/>
</dbReference>
<keyword evidence="5 12" id="KW-0999">Mitochondrion inner membrane</keyword>
<reference evidence="14" key="1">
    <citation type="journal article" date="2021" name="Open Biol.">
        <title>Shared evolutionary footprints suggest mitochondrial oxidative damage underlies multiple complex I losses in fungi.</title>
        <authorList>
            <person name="Schikora-Tamarit M.A."/>
            <person name="Marcet-Houben M."/>
            <person name="Nosek J."/>
            <person name="Gabaldon T."/>
        </authorList>
    </citation>
    <scope>NUCLEOTIDE SEQUENCE</scope>
    <source>
        <strain evidence="14">CBS2887</strain>
    </source>
</reference>
<name>A0A9P8TJD2_WICPI</name>
<sequence>MFITTQFKTSLKASRLWRTQLPTSRLLQSRITNRRFISDDIQKADKEAGESNQVEETGIIEKTSQETVIYFDRVLPFRTNNPFLSWFSYFLIPDKSIEAIKTHVMNLANPKESDGFRSIGHLEISEVIPISRDGGAFVKFKVPAYSNISELNSKIHKNTLRESKHGLINKFSTPLAFPVKGSPWIEDLRRFPDKTILVKFQGSSLSEEELYALFRRYGTIIDIKPDQAVAQVIFRGIRGAICAKNCVTGLKLNNTVLHVQYAQSSKRNFIMDAIVNHQRISIPLILALLAAFAVAIFDPIREFFIETKITNKFGLDKKNKIVKYFLDLTNSTISSLHRLIGADEQKDGKRVLWTERMDMVKELKLWIEENANTFLIVRGARGAGKHELVMQHALHDRQDVLYIDCDKLVKSRTDIQFISNASRQIGYFPVFPWLNTVSNMLDLAVQGLTGQKSGFSETKDTQFRNMLSTALMSIRRISLSGYKPVVGSGENEVNIKEEDYLQQHPEKKPVIVIDRFTTVNKNEGNSFTYKELSDWAAMLISMNIAHVIFLTEDVGAYQMLSESLPDQVFKTITLSDASRESAKSYVLNSLFDNDPTEDEEGVNETQLKSKINYKDISKTLNQSLEPLGGRMLDLQAFVRRIKSGETPQEALNSMVYQTAEQITQIFLNKDQGLVNAQAWELIKRLSKSDTIEYDSLIYHPIFKATPEQSLTELERHGLITVTRDRGILKDIYPAKPIFKAAFANIVGDENLYKILETSYLLRLIKFENERISKFEQEIEKLSYVAGQREFRNRVLYLADKIETCNSSIVNAEAQIKAFSK</sequence>
<evidence type="ECO:0000256" key="11">
    <source>
        <dbReference type="PROSITE-ProRule" id="PRU00176"/>
    </source>
</evidence>
<gene>
    <name evidence="14" type="ORF">WICPIJ_007310</name>
</gene>
<feature type="domain" description="RRM" evidence="13">
    <location>
        <begin position="194"/>
        <end position="264"/>
    </location>
</feature>
<protein>
    <recommendedName>
        <fullName evidence="3 12">Mitochondrial escape protein 2</fullName>
    </recommendedName>
</protein>
<dbReference type="Pfam" id="PF10443">
    <property type="entry name" value="RNA12"/>
    <property type="match status" value="1"/>
</dbReference>
<dbReference type="InterPro" id="IPR027417">
    <property type="entry name" value="P-loop_NTPase"/>
</dbReference>
<keyword evidence="15" id="KW-1185">Reference proteome</keyword>
<dbReference type="AlphaFoldDB" id="A0A9P8TJD2"/>
<keyword evidence="6" id="KW-0809">Transit peptide</keyword>
<evidence type="ECO:0000256" key="7">
    <source>
        <dbReference type="ARBA" id="ARBA00022989"/>
    </source>
</evidence>
<evidence type="ECO:0000256" key="5">
    <source>
        <dbReference type="ARBA" id="ARBA00022792"/>
    </source>
</evidence>
<dbReference type="OrthoDB" id="10267654at2759"/>
<keyword evidence="12" id="KW-0507">mRNA processing</keyword>
<dbReference type="SUPFAM" id="SSF54928">
    <property type="entry name" value="RNA-binding domain, RBD"/>
    <property type="match status" value="1"/>
</dbReference>
<evidence type="ECO:0000256" key="4">
    <source>
        <dbReference type="ARBA" id="ARBA00022692"/>
    </source>
</evidence>
<dbReference type="Gene3D" id="3.30.70.330">
    <property type="match status" value="1"/>
</dbReference>
<evidence type="ECO:0000256" key="3">
    <source>
        <dbReference type="ARBA" id="ARBA00020222"/>
    </source>
</evidence>
<dbReference type="InterPro" id="IPR039627">
    <property type="entry name" value="Yme2_C"/>
</dbReference>
<dbReference type="InterPro" id="IPR012677">
    <property type="entry name" value="Nucleotide-bd_a/b_plait_sf"/>
</dbReference>
<evidence type="ECO:0000256" key="8">
    <source>
        <dbReference type="ARBA" id="ARBA00023128"/>
    </source>
</evidence>
<dbReference type="Pfam" id="PF00076">
    <property type="entry name" value="RRM_1"/>
    <property type="match status" value="1"/>
</dbReference>
<keyword evidence="7" id="KW-1133">Transmembrane helix</keyword>
<organism evidence="14 15">
    <name type="scientific">Wickerhamomyces pijperi</name>
    <name type="common">Yeast</name>
    <name type="synonym">Pichia pijperi</name>
    <dbReference type="NCBI Taxonomy" id="599730"/>
    <lineage>
        <taxon>Eukaryota</taxon>
        <taxon>Fungi</taxon>
        <taxon>Dikarya</taxon>
        <taxon>Ascomycota</taxon>
        <taxon>Saccharomycotina</taxon>
        <taxon>Saccharomycetes</taxon>
        <taxon>Phaffomycetales</taxon>
        <taxon>Wickerhamomycetaceae</taxon>
        <taxon>Wickerhamomyces</taxon>
    </lineage>
</organism>
<dbReference type="SUPFAM" id="SSF52540">
    <property type="entry name" value="P-loop containing nucleoside triphosphate hydrolases"/>
    <property type="match status" value="1"/>
</dbReference>
<evidence type="ECO:0000313" key="14">
    <source>
        <dbReference type="EMBL" id="KAH3681708.1"/>
    </source>
</evidence>
<dbReference type="PROSITE" id="PS50102">
    <property type="entry name" value="RRM"/>
    <property type="match status" value="1"/>
</dbReference>
<proteinExistence type="inferred from homology"/>
<comment type="similarity">
    <text evidence="2 12">Belongs to the YME2 family.</text>
</comment>
<comment type="subcellular location">
    <subcellularLocation>
        <location evidence="1 12">Mitochondrion inner membrane</location>
        <topology evidence="1 12">Single-pass membrane protein</topology>
    </subcellularLocation>
</comment>
<evidence type="ECO:0000313" key="15">
    <source>
        <dbReference type="Proteomes" id="UP000774326"/>
    </source>
</evidence>
<keyword evidence="8 12" id="KW-0496">Mitochondrion</keyword>
<evidence type="ECO:0000256" key="9">
    <source>
        <dbReference type="ARBA" id="ARBA00023136"/>
    </source>
</evidence>
<dbReference type="Gene3D" id="3.40.50.300">
    <property type="entry name" value="P-loop containing nucleotide triphosphate hydrolases"/>
    <property type="match status" value="1"/>
</dbReference>
<comment type="caution">
    <text evidence="14">The sequence shown here is derived from an EMBL/GenBank/DDBJ whole genome shotgun (WGS) entry which is preliminary data.</text>
</comment>
<comment type="function">
    <text evidence="10 12">Plays a role in maintaining the mitochondrial genome and in controlling the mtDNA escape. Involved in the regulation of mtDNA nucleotide structure and number. May have a dispensable role in early maturation of pre-rRNA.</text>
</comment>
<dbReference type="InterPro" id="IPR018850">
    <property type="entry name" value="Mt_escape_2_C"/>
</dbReference>
<dbReference type="GO" id="GO:0006397">
    <property type="term" value="P:mRNA processing"/>
    <property type="evidence" value="ECO:0007669"/>
    <property type="project" value="UniProtKB-UniRule"/>
</dbReference>
<reference evidence="14" key="2">
    <citation type="submission" date="2021-01" db="EMBL/GenBank/DDBJ databases">
        <authorList>
            <person name="Schikora-Tamarit M.A."/>
        </authorList>
    </citation>
    <scope>NUCLEOTIDE SEQUENCE</scope>
    <source>
        <strain evidence="14">CBS2887</strain>
    </source>
</reference>
<dbReference type="PANTHER" id="PTHR32198:SF2">
    <property type="entry name" value="MITOCHONDRIAL ESCAPE PROTEIN 2"/>
    <property type="match status" value="1"/>
</dbReference>
<dbReference type="GO" id="GO:0005743">
    <property type="term" value="C:mitochondrial inner membrane"/>
    <property type="evidence" value="ECO:0007669"/>
    <property type="project" value="UniProtKB-SubCell"/>
</dbReference>
<evidence type="ECO:0000256" key="10">
    <source>
        <dbReference type="ARBA" id="ARBA00025276"/>
    </source>
</evidence>
<evidence type="ECO:0000259" key="13">
    <source>
        <dbReference type="PROSITE" id="PS50102"/>
    </source>
</evidence>
<dbReference type="PANTHER" id="PTHR32198">
    <property type="entry name" value="MITOCHONDRIAL ESCAPE PROTEIN 2"/>
    <property type="match status" value="1"/>
</dbReference>
<dbReference type="GO" id="GO:0003723">
    <property type="term" value="F:RNA binding"/>
    <property type="evidence" value="ECO:0007669"/>
    <property type="project" value="UniProtKB-UniRule"/>
</dbReference>
<keyword evidence="4" id="KW-0812">Transmembrane</keyword>
<evidence type="ECO:0000256" key="6">
    <source>
        <dbReference type="ARBA" id="ARBA00022946"/>
    </source>
</evidence>
<keyword evidence="9" id="KW-0472">Membrane</keyword>